<evidence type="ECO:0000313" key="2">
    <source>
        <dbReference type="EMBL" id="CUQ79610.1"/>
    </source>
</evidence>
<name>A0A174Z9F8_9FIRM</name>
<accession>A0A174Z9F8</accession>
<evidence type="ECO:0008006" key="4">
    <source>
        <dbReference type="Google" id="ProtNLM"/>
    </source>
</evidence>
<organism evidence="2 3">
    <name type="scientific">Lachnospira eligens</name>
    <dbReference type="NCBI Taxonomy" id="39485"/>
    <lineage>
        <taxon>Bacteria</taxon>
        <taxon>Bacillati</taxon>
        <taxon>Bacillota</taxon>
        <taxon>Clostridia</taxon>
        <taxon>Lachnospirales</taxon>
        <taxon>Lachnospiraceae</taxon>
        <taxon>Lachnospira</taxon>
    </lineage>
</organism>
<dbReference type="AlphaFoldDB" id="A0A174Z9F8"/>
<keyword evidence="1" id="KW-1133">Transmembrane helix</keyword>
<feature type="transmembrane region" description="Helical" evidence="1">
    <location>
        <begin position="6"/>
        <end position="26"/>
    </location>
</feature>
<gene>
    <name evidence="2" type="ORF">ERS852492_00061</name>
</gene>
<reference evidence="2 3" key="1">
    <citation type="submission" date="2015-09" db="EMBL/GenBank/DDBJ databases">
        <authorList>
            <consortium name="Pathogen Informatics"/>
        </authorList>
    </citation>
    <scope>NUCLEOTIDE SEQUENCE [LARGE SCALE GENOMIC DNA]</scope>
    <source>
        <strain evidence="2 3">2789STDY5834878</strain>
    </source>
</reference>
<evidence type="ECO:0000256" key="1">
    <source>
        <dbReference type="SAM" id="Phobius"/>
    </source>
</evidence>
<protein>
    <recommendedName>
        <fullName evidence="4">Glutamine cyclotransferase</fullName>
    </recommendedName>
</protein>
<keyword evidence="1" id="KW-0812">Transmembrane</keyword>
<sequence length="280" mass="31809">MYKKALKIILILIVILAAITIIIKIISRPISPNKKINSETKNISPSQIVRFEDIGLENFTCTGLTYDEKSDTFWIADYGALSSNERTIPRIVQINKDMTSVISELSLNDILGGDINLQGISYDKKDDSLWLATGDEIYNIEKDGTTKKNISLGRYSKYKSNGIAVDNDFIWVLCYSEFLLKMDREGNIIKKIKFNYQNQDHICLLDNGNLYATVGADYDGENNFVFEINTQSGYNKCAYTVQKSFAIEGIIVIDDKMYILNDGKYHKAKMQDSYIAVYDL</sequence>
<dbReference type="Proteomes" id="UP000095780">
    <property type="component" value="Unassembled WGS sequence"/>
</dbReference>
<proteinExistence type="predicted"/>
<dbReference type="RefSeq" id="WP_055285479.1">
    <property type="nucleotide sequence ID" value="NZ_CABIXW010000001.1"/>
</dbReference>
<keyword evidence="1" id="KW-0472">Membrane</keyword>
<evidence type="ECO:0000313" key="3">
    <source>
        <dbReference type="Proteomes" id="UP000095780"/>
    </source>
</evidence>
<dbReference type="EMBL" id="CZBV01000001">
    <property type="protein sequence ID" value="CUQ79610.1"/>
    <property type="molecule type" value="Genomic_DNA"/>
</dbReference>
<dbReference type="SUPFAM" id="SSF63829">
    <property type="entry name" value="Calcium-dependent phosphotriesterase"/>
    <property type="match status" value="1"/>
</dbReference>